<keyword evidence="4" id="KW-1185">Reference proteome</keyword>
<dbReference type="Pfam" id="PF00171">
    <property type="entry name" value="Aldedh"/>
    <property type="match status" value="1"/>
</dbReference>
<dbReference type="AlphaFoldDB" id="A0A2P8FGY1"/>
<keyword evidence="1" id="KW-0560">Oxidoreductase</keyword>
<dbReference type="GO" id="GO:0016620">
    <property type="term" value="F:oxidoreductase activity, acting on the aldehyde or oxo group of donors, NAD or NADP as acceptor"/>
    <property type="evidence" value="ECO:0007669"/>
    <property type="project" value="InterPro"/>
</dbReference>
<gene>
    <name evidence="3" type="ORF">CLV88_102113</name>
</gene>
<evidence type="ECO:0000256" key="1">
    <source>
        <dbReference type="ARBA" id="ARBA00023002"/>
    </source>
</evidence>
<feature type="domain" description="Aldehyde dehydrogenase" evidence="2">
    <location>
        <begin position="11"/>
        <end position="61"/>
    </location>
</feature>
<dbReference type="InterPro" id="IPR015590">
    <property type="entry name" value="Aldehyde_DH_dom"/>
</dbReference>
<organism evidence="3 4">
    <name type="scientific">Shimia abyssi</name>
    <dbReference type="NCBI Taxonomy" id="1662395"/>
    <lineage>
        <taxon>Bacteria</taxon>
        <taxon>Pseudomonadati</taxon>
        <taxon>Pseudomonadota</taxon>
        <taxon>Alphaproteobacteria</taxon>
        <taxon>Rhodobacterales</taxon>
        <taxon>Roseobacteraceae</taxon>
    </lineage>
</organism>
<accession>A0A2P8FGY1</accession>
<dbReference type="Gene3D" id="3.40.309.10">
    <property type="entry name" value="Aldehyde Dehydrogenase, Chain A, domain 2"/>
    <property type="match status" value="1"/>
</dbReference>
<dbReference type="InterPro" id="IPR016163">
    <property type="entry name" value="Ald_DH_C"/>
</dbReference>
<evidence type="ECO:0000259" key="2">
    <source>
        <dbReference type="Pfam" id="PF00171"/>
    </source>
</evidence>
<dbReference type="Proteomes" id="UP000240418">
    <property type="component" value="Unassembled WGS sequence"/>
</dbReference>
<sequence length="61" mass="6626">MCVSFLCRILAHQAADDLEAGYIEINGPVTWARGPPFGGWKESGIGTEGNIGELLSYTREK</sequence>
<dbReference type="OrthoDB" id="9812625at2"/>
<evidence type="ECO:0000313" key="4">
    <source>
        <dbReference type="Proteomes" id="UP000240418"/>
    </source>
</evidence>
<comment type="caution">
    <text evidence="3">The sequence shown here is derived from an EMBL/GenBank/DDBJ whole genome shotgun (WGS) entry which is preliminary data.</text>
</comment>
<dbReference type="RefSeq" id="WP_106607203.1">
    <property type="nucleotide sequence ID" value="NZ_PYGJ01000002.1"/>
</dbReference>
<proteinExistence type="predicted"/>
<dbReference type="EMBL" id="PYGJ01000002">
    <property type="protein sequence ID" value="PSL20994.1"/>
    <property type="molecule type" value="Genomic_DNA"/>
</dbReference>
<dbReference type="Gene3D" id="3.40.605.10">
    <property type="entry name" value="Aldehyde Dehydrogenase, Chain A, domain 1"/>
    <property type="match status" value="1"/>
</dbReference>
<name>A0A2P8FGY1_9RHOB</name>
<reference evidence="3 4" key="1">
    <citation type="submission" date="2018-03" db="EMBL/GenBank/DDBJ databases">
        <title>Genomic Encyclopedia of Archaeal and Bacterial Type Strains, Phase II (KMG-II): from individual species to whole genera.</title>
        <authorList>
            <person name="Goeker M."/>
        </authorList>
    </citation>
    <scope>NUCLEOTIDE SEQUENCE [LARGE SCALE GENOMIC DNA]</scope>
    <source>
        <strain evidence="3 4">DSM 100673</strain>
    </source>
</reference>
<dbReference type="InterPro" id="IPR016162">
    <property type="entry name" value="Ald_DH_N"/>
</dbReference>
<evidence type="ECO:0000313" key="3">
    <source>
        <dbReference type="EMBL" id="PSL20994.1"/>
    </source>
</evidence>
<dbReference type="InterPro" id="IPR016161">
    <property type="entry name" value="Ald_DH/histidinol_DH"/>
</dbReference>
<dbReference type="SUPFAM" id="SSF53720">
    <property type="entry name" value="ALDH-like"/>
    <property type="match status" value="1"/>
</dbReference>
<protein>
    <submittedName>
        <fullName evidence="3">Aldehyde dehydrogenase family protein</fullName>
    </submittedName>
</protein>